<evidence type="ECO:0000313" key="5">
    <source>
        <dbReference type="Proteomes" id="UP000037069"/>
    </source>
</evidence>
<dbReference type="InterPro" id="IPR018497">
    <property type="entry name" value="Peptidase_M13_C"/>
</dbReference>
<sequence>MKLIKINFIIFIQIIELLKVIQSDHVQVMYCEEKQECLENIDQRLLKIIRENMVNSTQPCEHFWDYACGSWTAAPYYDHVDNFGAISNYYADKLIETLNGLQHDCIGENQNITDLVNQITKYFLSCRNIESYYLPMSPYLKELPVHKIFGESFKWSQVFGAEGNIWKNFNWLKAVAYLRKYGFKDIFLLESIGFAWNDSLQYVVELKIPHANGNFENKYKVLQIMEEYIVYKNRVKDEIILNNIFLELKQEFSKNIQANKFSLTSQEQQYLQDKLKLMQLKIGNLPLHNEDINHYYADVHLIKNNFHYNHLEMLKFRTLQQHRALLNPSLELVNTETYYVNDDISQLRNAPYFVHQRNMLIMPMLFLQLPFYHYAQHPVLQYSLVGWIMAHELSHAFDAHGLFFDAWGNVNLMGLQLAHKTSYISSVDCLIKYIPTISLNERMADVNGLQLVWQTFAHRIPQYDHVYGDLSLKKLFFINFAQFFCGSLPQPISHDRDDVRVRQSVANIQEFAEVFQCSGEAKENPAEKFMKLQQCV</sequence>
<gene>
    <name evidence="4" type="ORF">FF38_11390</name>
</gene>
<evidence type="ECO:0000313" key="4">
    <source>
        <dbReference type="EMBL" id="KNC26704.1"/>
    </source>
</evidence>
<proteinExistence type="inferred from homology"/>
<dbReference type="GO" id="GO:0016485">
    <property type="term" value="P:protein processing"/>
    <property type="evidence" value="ECO:0007669"/>
    <property type="project" value="TreeGrafter"/>
</dbReference>
<dbReference type="GO" id="GO:0005886">
    <property type="term" value="C:plasma membrane"/>
    <property type="evidence" value="ECO:0007669"/>
    <property type="project" value="TreeGrafter"/>
</dbReference>
<accession>A0A0L0C5J8</accession>
<protein>
    <recommendedName>
        <fullName evidence="3">Peptidase M13 C-terminal domain-containing protein</fullName>
    </recommendedName>
</protein>
<dbReference type="EMBL" id="JRES01000960">
    <property type="protein sequence ID" value="KNC26704.1"/>
    <property type="molecule type" value="Genomic_DNA"/>
</dbReference>
<dbReference type="PANTHER" id="PTHR11733:SF167">
    <property type="entry name" value="FI17812P1-RELATED"/>
    <property type="match status" value="1"/>
</dbReference>
<dbReference type="PROSITE" id="PS51885">
    <property type="entry name" value="NEPRILYSIN"/>
    <property type="match status" value="1"/>
</dbReference>
<dbReference type="AlphaFoldDB" id="A0A0L0C5J8"/>
<dbReference type="InterPro" id="IPR000718">
    <property type="entry name" value="Peptidase_M13"/>
</dbReference>
<dbReference type="Proteomes" id="UP000037069">
    <property type="component" value="Unassembled WGS sequence"/>
</dbReference>
<feature type="domain" description="Peptidase M13 C-terminal" evidence="3">
    <location>
        <begin position="352"/>
        <end position="527"/>
    </location>
</feature>
<dbReference type="OMA" id="GWIMAHE"/>
<dbReference type="Pfam" id="PF01431">
    <property type="entry name" value="Peptidase_M13"/>
    <property type="match status" value="1"/>
</dbReference>
<dbReference type="Gene3D" id="3.40.390.10">
    <property type="entry name" value="Collagenase (Catalytic Domain)"/>
    <property type="match status" value="1"/>
</dbReference>
<feature type="chain" id="PRO_5005535578" description="Peptidase M13 C-terminal domain-containing protein" evidence="2">
    <location>
        <begin position="24"/>
        <end position="536"/>
    </location>
</feature>
<name>A0A0L0C5J8_LUCCU</name>
<evidence type="ECO:0000256" key="1">
    <source>
        <dbReference type="ARBA" id="ARBA00007357"/>
    </source>
</evidence>
<keyword evidence="2" id="KW-0732">Signal</keyword>
<dbReference type="PANTHER" id="PTHR11733">
    <property type="entry name" value="ZINC METALLOPROTEASE FAMILY M13 NEPRILYSIN-RELATED"/>
    <property type="match status" value="1"/>
</dbReference>
<evidence type="ECO:0000256" key="2">
    <source>
        <dbReference type="SAM" id="SignalP"/>
    </source>
</evidence>
<keyword evidence="5" id="KW-1185">Reference proteome</keyword>
<comment type="similarity">
    <text evidence="1">Belongs to the peptidase M13 family.</text>
</comment>
<dbReference type="GO" id="GO:0004222">
    <property type="term" value="F:metalloendopeptidase activity"/>
    <property type="evidence" value="ECO:0007669"/>
    <property type="project" value="InterPro"/>
</dbReference>
<comment type="caution">
    <text evidence="4">The sequence shown here is derived from an EMBL/GenBank/DDBJ whole genome shotgun (WGS) entry which is preliminary data.</text>
</comment>
<dbReference type="OrthoDB" id="8048565at2759"/>
<organism evidence="4 5">
    <name type="scientific">Lucilia cuprina</name>
    <name type="common">Green bottle fly</name>
    <name type="synonym">Australian sheep blowfly</name>
    <dbReference type="NCBI Taxonomy" id="7375"/>
    <lineage>
        <taxon>Eukaryota</taxon>
        <taxon>Metazoa</taxon>
        <taxon>Ecdysozoa</taxon>
        <taxon>Arthropoda</taxon>
        <taxon>Hexapoda</taxon>
        <taxon>Insecta</taxon>
        <taxon>Pterygota</taxon>
        <taxon>Neoptera</taxon>
        <taxon>Endopterygota</taxon>
        <taxon>Diptera</taxon>
        <taxon>Brachycera</taxon>
        <taxon>Muscomorpha</taxon>
        <taxon>Oestroidea</taxon>
        <taxon>Calliphoridae</taxon>
        <taxon>Luciliinae</taxon>
        <taxon>Lucilia</taxon>
    </lineage>
</organism>
<dbReference type="PRINTS" id="PR00786">
    <property type="entry name" value="NEPRILYSIN"/>
</dbReference>
<dbReference type="SUPFAM" id="SSF55486">
    <property type="entry name" value="Metalloproteases ('zincins'), catalytic domain"/>
    <property type="match status" value="1"/>
</dbReference>
<evidence type="ECO:0000259" key="3">
    <source>
        <dbReference type="Pfam" id="PF01431"/>
    </source>
</evidence>
<feature type="signal peptide" evidence="2">
    <location>
        <begin position="1"/>
        <end position="23"/>
    </location>
</feature>
<reference evidence="4 5" key="1">
    <citation type="journal article" date="2015" name="Nat. Commun.">
        <title>Lucilia cuprina genome unlocks parasitic fly biology to underpin future interventions.</title>
        <authorList>
            <person name="Anstead C.A."/>
            <person name="Korhonen P.K."/>
            <person name="Young N.D."/>
            <person name="Hall R.S."/>
            <person name="Jex A.R."/>
            <person name="Murali S.C."/>
            <person name="Hughes D.S."/>
            <person name="Lee S.F."/>
            <person name="Perry T."/>
            <person name="Stroehlein A.J."/>
            <person name="Ansell B.R."/>
            <person name="Breugelmans B."/>
            <person name="Hofmann A."/>
            <person name="Qu J."/>
            <person name="Dugan S."/>
            <person name="Lee S.L."/>
            <person name="Chao H."/>
            <person name="Dinh H."/>
            <person name="Han Y."/>
            <person name="Doddapaneni H.V."/>
            <person name="Worley K.C."/>
            <person name="Muzny D.M."/>
            <person name="Ioannidis P."/>
            <person name="Waterhouse R.M."/>
            <person name="Zdobnov E.M."/>
            <person name="James P.J."/>
            <person name="Bagnall N.H."/>
            <person name="Kotze A.C."/>
            <person name="Gibbs R.A."/>
            <person name="Richards S."/>
            <person name="Batterham P."/>
            <person name="Gasser R.B."/>
        </authorList>
    </citation>
    <scope>NUCLEOTIDE SEQUENCE [LARGE SCALE GENOMIC DNA]</scope>
    <source>
        <strain evidence="4 5">LS</strain>
        <tissue evidence="4">Full body</tissue>
    </source>
</reference>
<dbReference type="InterPro" id="IPR024079">
    <property type="entry name" value="MetalloPept_cat_dom_sf"/>
</dbReference>